<dbReference type="PATRIC" id="fig|1215343.11.peg.19"/>
<keyword evidence="4 8" id="KW-0547">Nucleotide-binding</keyword>
<keyword evidence="1 8" id="KW-0028">Amino-acid biosynthesis</keyword>
<evidence type="ECO:0000256" key="6">
    <source>
        <dbReference type="ARBA" id="ARBA00022840"/>
    </source>
</evidence>
<feature type="domain" description="Aminoglycoside phosphotransferase" evidence="10">
    <location>
        <begin position="28"/>
        <end position="253"/>
    </location>
</feature>
<dbReference type="STRING" id="1215343.B488_00180"/>
<dbReference type="Gene3D" id="3.90.1200.10">
    <property type="match status" value="1"/>
</dbReference>
<evidence type="ECO:0000259" key="10">
    <source>
        <dbReference type="Pfam" id="PF01636"/>
    </source>
</evidence>
<evidence type="ECO:0000256" key="2">
    <source>
        <dbReference type="ARBA" id="ARBA00022679"/>
    </source>
</evidence>
<keyword evidence="5 8" id="KW-0418">Kinase</keyword>
<dbReference type="GO" id="GO:0004413">
    <property type="term" value="F:homoserine kinase activity"/>
    <property type="evidence" value="ECO:0007669"/>
    <property type="project" value="UniProtKB-UniRule"/>
</dbReference>
<evidence type="ECO:0000313" key="12">
    <source>
        <dbReference type="Proteomes" id="UP000010799"/>
    </source>
</evidence>
<sequence>MAVYTKISEDILKKFIREYNIGKLNSYKDILEGVENSNFLLKTSKGFFILTLYEKRIKEKDLPFFIGLMNYLYQNGLKCPQPLPRLDCKIYGNISERPANIFSFLKGISLHEPEVSHCKEIGAILAFMHKTAQNFNLNRKNELSLFGWKSIWEKCCLFDIESSMKNEINDLFGFLEKNWPQNLPQGIIHGDLFPDNVLFFENKFSGMIDFYFSCNDILAYDLAICINAWCFEKSGTYNINKANALIEGYNSRRIMNQQEREALPLLVQGAALRFFLTRLYDKLTIPDSAFVIKKDPLEYLEKLRFYKISSIKKYRFLNFETC</sequence>
<keyword evidence="12" id="KW-1185">Reference proteome</keyword>
<evidence type="ECO:0000256" key="5">
    <source>
        <dbReference type="ARBA" id="ARBA00022777"/>
    </source>
</evidence>
<gene>
    <name evidence="8" type="primary">thrB</name>
    <name evidence="11" type="ordered locus">B488_00180</name>
</gene>
<evidence type="ECO:0000256" key="7">
    <source>
        <dbReference type="ARBA" id="ARBA00038240"/>
    </source>
</evidence>
<proteinExistence type="inferred from homology"/>
<dbReference type="EMBL" id="CP003789">
    <property type="protein sequence ID" value="AGA64011.1"/>
    <property type="molecule type" value="Genomic_DNA"/>
</dbReference>
<dbReference type="UniPathway" id="UPA00050">
    <property type="reaction ID" value="UER00064"/>
</dbReference>
<keyword evidence="2 8" id="KW-0808">Transferase</keyword>
<dbReference type="NCBIfam" id="TIGR00938">
    <property type="entry name" value="thrB_alt"/>
    <property type="match status" value="1"/>
</dbReference>
<evidence type="ECO:0000256" key="4">
    <source>
        <dbReference type="ARBA" id="ARBA00022741"/>
    </source>
</evidence>
<keyword evidence="3 8" id="KW-0791">Threonine biosynthesis</keyword>
<dbReference type="HAMAP" id="MF_00301">
    <property type="entry name" value="Homoser_kinase_2"/>
    <property type="match status" value="1"/>
</dbReference>
<evidence type="ECO:0000256" key="9">
    <source>
        <dbReference type="NCBIfam" id="TIGR00938"/>
    </source>
</evidence>
<dbReference type="NCBIfam" id="NF003558">
    <property type="entry name" value="PRK05231.1"/>
    <property type="match status" value="1"/>
</dbReference>
<dbReference type="PANTHER" id="PTHR21064">
    <property type="entry name" value="AMINOGLYCOSIDE PHOSPHOTRANSFERASE DOMAIN-CONTAINING PROTEIN-RELATED"/>
    <property type="match status" value="1"/>
</dbReference>
<dbReference type="KEGG" id="lcc:B488_00180"/>
<evidence type="ECO:0000256" key="3">
    <source>
        <dbReference type="ARBA" id="ARBA00022697"/>
    </source>
</evidence>
<evidence type="ECO:0000313" key="11">
    <source>
        <dbReference type="EMBL" id="AGA64011.1"/>
    </source>
</evidence>
<organism evidence="11 12">
    <name type="scientific">Liberibacter crescens (strain BT-1)</name>
    <dbReference type="NCBI Taxonomy" id="1215343"/>
    <lineage>
        <taxon>Bacteria</taxon>
        <taxon>Pseudomonadati</taxon>
        <taxon>Pseudomonadota</taxon>
        <taxon>Alphaproteobacteria</taxon>
        <taxon>Hyphomicrobiales</taxon>
        <taxon>Rhizobiaceae</taxon>
        <taxon>Liberibacter</taxon>
    </lineage>
</organism>
<dbReference type="InterPro" id="IPR050249">
    <property type="entry name" value="Pseudomonas-type_ThrB"/>
</dbReference>
<keyword evidence="6 8" id="KW-0067">ATP-binding</keyword>
<dbReference type="Proteomes" id="UP000010799">
    <property type="component" value="Chromosome"/>
</dbReference>
<dbReference type="EC" id="2.7.1.39" evidence="8 9"/>
<name>L0EUH3_LIBCB</name>
<dbReference type="eggNOG" id="COG2334">
    <property type="taxonomic scope" value="Bacteria"/>
</dbReference>
<dbReference type="GO" id="GO:0005524">
    <property type="term" value="F:ATP binding"/>
    <property type="evidence" value="ECO:0007669"/>
    <property type="project" value="UniProtKB-KW"/>
</dbReference>
<evidence type="ECO:0000256" key="8">
    <source>
        <dbReference type="HAMAP-Rule" id="MF_00301"/>
    </source>
</evidence>
<dbReference type="RefSeq" id="WP_015272438.1">
    <property type="nucleotide sequence ID" value="NC_019907.1"/>
</dbReference>
<dbReference type="CDD" id="cd05153">
    <property type="entry name" value="HomoserineK_II"/>
    <property type="match status" value="1"/>
</dbReference>
<comment type="catalytic activity">
    <reaction evidence="8">
        <text>L-homoserine + ATP = O-phospho-L-homoserine + ADP + H(+)</text>
        <dbReference type="Rhea" id="RHEA:13985"/>
        <dbReference type="ChEBI" id="CHEBI:15378"/>
        <dbReference type="ChEBI" id="CHEBI:30616"/>
        <dbReference type="ChEBI" id="CHEBI:57476"/>
        <dbReference type="ChEBI" id="CHEBI:57590"/>
        <dbReference type="ChEBI" id="CHEBI:456216"/>
        <dbReference type="EC" id="2.7.1.39"/>
    </reaction>
</comment>
<comment type="pathway">
    <text evidence="8">Amino-acid biosynthesis; L-threonine biosynthesis; L-threonine from L-aspartate: step 4/5.</text>
</comment>
<reference evidence="11 12" key="1">
    <citation type="journal article" date="2012" name="Stand. Genomic Sci.">
        <title>Complete genome sequence of Liberibacter crescens BT-1.</title>
        <authorList>
            <person name="Leonard M.T."/>
            <person name="Fagen J.R."/>
            <person name="Davis-Richardson A.G."/>
            <person name="Davis M.J."/>
            <person name="Triplett E.W."/>
        </authorList>
    </citation>
    <scope>NUCLEOTIDE SEQUENCE [LARGE SCALE GENOMIC DNA]</scope>
    <source>
        <strain evidence="11 12">BT-1</strain>
    </source>
</reference>
<dbReference type="InterPro" id="IPR005280">
    <property type="entry name" value="Homoserine_kinase_II"/>
</dbReference>
<dbReference type="Pfam" id="PF01636">
    <property type="entry name" value="APH"/>
    <property type="match status" value="1"/>
</dbReference>
<dbReference type="InterPro" id="IPR002575">
    <property type="entry name" value="Aminoglycoside_PTrfase"/>
</dbReference>
<dbReference type="Gene3D" id="3.30.200.20">
    <property type="entry name" value="Phosphorylase Kinase, domain 1"/>
    <property type="match status" value="1"/>
</dbReference>
<comment type="similarity">
    <text evidence="7 8">Belongs to the pseudomonas-type ThrB family.</text>
</comment>
<accession>L0EUH3</accession>
<dbReference type="InterPro" id="IPR011009">
    <property type="entry name" value="Kinase-like_dom_sf"/>
</dbReference>
<dbReference type="SUPFAM" id="SSF56112">
    <property type="entry name" value="Protein kinase-like (PK-like)"/>
    <property type="match status" value="1"/>
</dbReference>
<evidence type="ECO:0000256" key="1">
    <source>
        <dbReference type="ARBA" id="ARBA00022605"/>
    </source>
</evidence>
<dbReference type="PANTHER" id="PTHR21064:SF6">
    <property type="entry name" value="AMINOGLYCOSIDE PHOSPHOTRANSFERASE DOMAIN-CONTAINING PROTEIN"/>
    <property type="match status" value="1"/>
</dbReference>
<dbReference type="AlphaFoldDB" id="L0EUH3"/>
<protein>
    <recommendedName>
        <fullName evidence="8 9">Homoserine kinase</fullName>
        <shortName evidence="8">HK</shortName>
        <shortName evidence="8">HSK</shortName>
        <ecNumber evidence="8 9">2.7.1.39</ecNumber>
    </recommendedName>
</protein>
<dbReference type="HOGENOM" id="CLU_053300_0_0_5"/>
<dbReference type="GO" id="GO:0009088">
    <property type="term" value="P:threonine biosynthetic process"/>
    <property type="evidence" value="ECO:0007669"/>
    <property type="project" value="UniProtKB-UniRule"/>
</dbReference>